<evidence type="ECO:0000313" key="3">
    <source>
        <dbReference type="Proteomes" id="UP001557470"/>
    </source>
</evidence>
<feature type="transmembrane region" description="Helical" evidence="1">
    <location>
        <begin position="74"/>
        <end position="91"/>
    </location>
</feature>
<dbReference type="EMBL" id="JAGEUA010000009">
    <property type="protein sequence ID" value="KAL0964977.1"/>
    <property type="molecule type" value="Genomic_DNA"/>
</dbReference>
<keyword evidence="1" id="KW-1133">Transmembrane helix</keyword>
<evidence type="ECO:0000256" key="1">
    <source>
        <dbReference type="SAM" id="Phobius"/>
    </source>
</evidence>
<accession>A0ABD0WL41</accession>
<keyword evidence="1" id="KW-0472">Membrane</keyword>
<dbReference type="Proteomes" id="UP001557470">
    <property type="component" value="Unassembled WGS sequence"/>
</dbReference>
<gene>
    <name evidence="2" type="ORF">UPYG_G00275180</name>
</gene>
<keyword evidence="3" id="KW-1185">Reference proteome</keyword>
<comment type="caution">
    <text evidence="2">The sequence shown here is derived from an EMBL/GenBank/DDBJ whole genome shotgun (WGS) entry which is preliminary data.</text>
</comment>
<reference evidence="2 3" key="1">
    <citation type="submission" date="2024-06" db="EMBL/GenBank/DDBJ databases">
        <authorList>
            <person name="Pan Q."/>
            <person name="Wen M."/>
            <person name="Jouanno E."/>
            <person name="Zahm M."/>
            <person name="Klopp C."/>
            <person name="Cabau C."/>
            <person name="Louis A."/>
            <person name="Berthelot C."/>
            <person name="Parey E."/>
            <person name="Roest Crollius H."/>
            <person name="Montfort J."/>
            <person name="Robinson-Rechavi M."/>
            <person name="Bouchez O."/>
            <person name="Lampietro C."/>
            <person name="Lopez Roques C."/>
            <person name="Donnadieu C."/>
            <person name="Postlethwait J."/>
            <person name="Bobe J."/>
            <person name="Verreycken H."/>
            <person name="Guiguen Y."/>
        </authorList>
    </citation>
    <scope>NUCLEOTIDE SEQUENCE [LARGE SCALE GENOMIC DNA]</scope>
    <source>
        <strain evidence="2">Up_M1</strain>
        <tissue evidence="2">Testis</tissue>
    </source>
</reference>
<name>A0ABD0WL41_UMBPY</name>
<keyword evidence="1" id="KW-0812">Transmembrane</keyword>
<protein>
    <submittedName>
        <fullName evidence="2">Uncharacterized protein</fullName>
    </submittedName>
</protein>
<proteinExistence type="predicted"/>
<organism evidence="2 3">
    <name type="scientific">Umbra pygmaea</name>
    <name type="common">Eastern mudminnow</name>
    <dbReference type="NCBI Taxonomy" id="75934"/>
    <lineage>
        <taxon>Eukaryota</taxon>
        <taxon>Metazoa</taxon>
        <taxon>Chordata</taxon>
        <taxon>Craniata</taxon>
        <taxon>Vertebrata</taxon>
        <taxon>Euteleostomi</taxon>
        <taxon>Actinopterygii</taxon>
        <taxon>Neopterygii</taxon>
        <taxon>Teleostei</taxon>
        <taxon>Protacanthopterygii</taxon>
        <taxon>Esociformes</taxon>
        <taxon>Umbridae</taxon>
        <taxon>Umbra</taxon>
    </lineage>
</organism>
<dbReference type="AlphaFoldDB" id="A0ABD0WL41"/>
<evidence type="ECO:0000313" key="2">
    <source>
        <dbReference type="EMBL" id="KAL0964977.1"/>
    </source>
</evidence>
<sequence length="105" mass="11763">MDIFLLPSLGSFAVVNLTEEVTHYFQLTCFDELEGVYRSQSIEAVPGFPSTSVYMDSPNSTAHLNNTDSVTGSMFGSLGAGFALIIIYGLCRKWWLRNERLRDVF</sequence>